<organism evidence="3">
    <name type="scientific">Chrysotila carterae</name>
    <name type="common">Marine alga</name>
    <name type="synonym">Syracosphaera carterae</name>
    <dbReference type="NCBI Taxonomy" id="13221"/>
    <lineage>
        <taxon>Eukaryota</taxon>
        <taxon>Haptista</taxon>
        <taxon>Haptophyta</taxon>
        <taxon>Prymnesiophyceae</taxon>
        <taxon>Isochrysidales</taxon>
        <taxon>Isochrysidaceae</taxon>
        <taxon>Chrysotila</taxon>
    </lineage>
</organism>
<accession>A0A7S4F4Q2</accession>
<name>A0A7S4F4Q2_CHRCT</name>
<dbReference type="EMBL" id="HBIZ01038947">
    <property type="protein sequence ID" value="CAE0772222.1"/>
    <property type="molecule type" value="Transcribed_RNA"/>
</dbReference>
<evidence type="ECO:0000256" key="2">
    <source>
        <dbReference type="SAM" id="SignalP"/>
    </source>
</evidence>
<feature type="region of interest" description="Disordered" evidence="1">
    <location>
        <begin position="506"/>
        <end position="525"/>
    </location>
</feature>
<dbReference type="AlphaFoldDB" id="A0A7S4F4Q2"/>
<reference evidence="3" key="1">
    <citation type="submission" date="2021-01" db="EMBL/GenBank/DDBJ databases">
        <authorList>
            <person name="Corre E."/>
            <person name="Pelletier E."/>
            <person name="Niang G."/>
            <person name="Scheremetjew M."/>
            <person name="Finn R."/>
            <person name="Kale V."/>
            <person name="Holt S."/>
            <person name="Cochrane G."/>
            <person name="Meng A."/>
            <person name="Brown T."/>
            <person name="Cohen L."/>
        </authorList>
    </citation>
    <scope>NUCLEOTIDE SEQUENCE</scope>
    <source>
        <strain evidence="3">CCMP645</strain>
    </source>
</reference>
<feature type="signal peptide" evidence="2">
    <location>
        <begin position="1"/>
        <end position="18"/>
    </location>
</feature>
<evidence type="ECO:0000313" key="3">
    <source>
        <dbReference type="EMBL" id="CAE0772222.1"/>
    </source>
</evidence>
<gene>
    <name evidence="3" type="ORF">PCAR00345_LOCUS24834</name>
</gene>
<evidence type="ECO:0000256" key="1">
    <source>
        <dbReference type="SAM" id="MobiDB-lite"/>
    </source>
</evidence>
<feature type="chain" id="PRO_5030993957" description="Protein xylosyltransferase" evidence="2">
    <location>
        <begin position="19"/>
        <end position="525"/>
    </location>
</feature>
<protein>
    <recommendedName>
        <fullName evidence="4">Protein xylosyltransferase</fullName>
    </recommendedName>
</protein>
<keyword evidence="2" id="KW-0732">Signal</keyword>
<evidence type="ECO:0008006" key="4">
    <source>
        <dbReference type="Google" id="ProtNLM"/>
    </source>
</evidence>
<sequence>MALTIISAGWLYVVTVAAVPEMMHGRQQRSEKKVARQQKLSMGGSHLLPACPLNSRGHDRCPDCQPLPPVEAIDGTAAPMDVAARMAEHQALVRTALSDSARQASGHAGAVAGSSNRPFAIALVCYAHGEPFMTTQKLLVRTAHAAGIDRVFTWDDDKLMATAWGARVLPPLKAKFGPTARWAWKPFIISDALRQMRDGDVVLYMDASRHIQRGISAAVTGLCESLYRTSVFSRQGDVTLNPAATRAGAQPDASFPQVRGQISSLGFVPGVRLWSRNSAPNSFNGRNSHPDHHTKTRRCDLCDVLARTRICAPADNGCCQDYYHAPHVQAAYSAWQKNPVSAGFVSLWLALCEDFEVLKRSKWGDQTVLSILATKYSFDLNLTIPYFTHPLDGVIRPYTSNQSAEFASENELKNPTELFGRFVQNPKPGQARQAPGQLPSPVYFLRQRDSYPECSLTNLSSASAFQLPKSRDVMCTTDVAAAAAAATAATNLQWRTQVELRGGFLKRQKARAAHRAKTSQKSAHK</sequence>
<proteinExistence type="predicted"/>